<feature type="transmembrane region" description="Helical" evidence="3">
    <location>
        <begin position="37"/>
        <end position="55"/>
    </location>
</feature>
<dbReference type="EMBL" id="MAYT01000029">
    <property type="protein sequence ID" value="OCA82782.1"/>
    <property type="molecule type" value="Genomic_DNA"/>
</dbReference>
<feature type="transmembrane region" description="Helical" evidence="3">
    <location>
        <begin position="67"/>
        <end position="84"/>
    </location>
</feature>
<gene>
    <name evidence="5" type="ORF">A8F95_13645</name>
</gene>
<dbReference type="SUPFAM" id="SSF103481">
    <property type="entry name" value="Multidrug resistance efflux transporter EmrE"/>
    <property type="match status" value="1"/>
</dbReference>
<keyword evidence="6" id="KW-1185">Reference proteome</keyword>
<feature type="transmembrane region" description="Helical" evidence="3">
    <location>
        <begin position="183"/>
        <end position="203"/>
    </location>
</feature>
<evidence type="ECO:0000313" key="5">
    <source>
        <dbReference type="EMBL" id="OCA82782.1"/>
    </source>
</evidence>
<evidence type="ECO:0000259" key="4">
    <source>
        <dbReference type="Pfam" id="PF00892"/>
    </source>
</evidence>
<dbReference type="InterPro" id="IPR000620">
    <property type="entry name" value="EamA_dom"/>
</dbReference>
<dbReference type="AlphaFoldDB" id="A0A1B9AG21"/>
<evidence type="ECO:0000256" key="1">
    <source>
        <dbReference type="ARBA" id="ARBA00004127"/>
    </source>
</evidence>
<feature type="transmembrane region" description="Helical" evidence="3">
    <location>
        <begin position="241"/>
        <end position="262"/>
    </location>
</feature>
<reference evidence="6" key="1">
    <citation type="submission" date="2016-05" db="EMBL/GenBank/DDBJ databases">
        <authorList>
            <person name="Liu B."/>
            <person name="Wang J."/>
            <person name="Zhu Y."/>
            <person name="Liu G."/>
            <person name="Chen Q."/>
            <person name="Chen Z."/>
            <person name="Lan J."/>
            <person name="Che J."/>
            <person name="Ge C."/>
            <person name="Shi H."/>
            <person name="Pan Z."/>
            <person name="Liu X."/>
        </authorList>
    </citation>
    <scope>NUCLEOTIDE SEQUENCE [LARGE SCALE GENOMIC DNA]</scope>
    <source>
        <strain evidence="6">FJAT-27215</strain>
    </source>
</reference>
<dbReference type="GO" id="GO:0016020">
    <property type="term" value="C:membrane"/>
    <property type="evidence" value="ECO:0007669"/>
    <property type="project" value="InterPro"/>
</dbReference>
<accession>A0A1B9AG21</accession>
<evidence type="ECO:0000313" key="6">
    <source>
        <dbReference type="Proteomes" id="UP000092578"/>
    </source>
</evidence>
<feature type="transmembrane region" description="Helical" evidence="3">
    <location>
        <begin position="215"/>
        <end position="234"/>
    </location>
</feature>
<organism evidence="5 6">
    <name type="scientific">Pseudobacillus wudalianchiensis</name>
    <dbReference type="NCBI Taxonomy" id="1743143"/>
    <lineage>
        <taxon>Bacteria</taxon>
        <taxon>Bacillati</taxon>
        <taxon>Bacillota</taxon>
        <taxon>Bacilli</taxon>
        <taxon>Bacillales</taxon>
        <taxon>Bacillaceae</taxon>
        <taxon>Pseudobacillus</taxon>
    </lineage>
</organism>
<name>A0A1B9AG21_9BACI</name>
<comment type="subcellular location">
    <subcellularLocation>
        <location evidence="1">Endomembrane system</location>
        <topology evidence="1">Multi-pass membrane protein</topology>
    </subcellularLocation>
</comment>
<comment type="similarity">
    <text evidence="2">Belongs to the EamA transporter family.</text>
</comment>
<protein>
    <submittedName>
        <fullName evidence="5">Multidrug transporter</fullName>
    </submittedName>
</protein>
<proteinExistence type="inferred from homology"/>
<dbReference type="Pfam" id="PF00892">
    <property type="entry name" value="EamA"/>
    <property type="match status" value="2"/>
</dbReference>
<feature type="transmembrane region" description="Helical" evidence="3">
    <location>
        <begin position="268"/>
        <end position="286"/>
    </location>
</feature>
<dbReference type="RefSeq" id="WP_065411656.1">
    <property type="nucleotide sequence ID" value="NZ_MAYT01000029.1"/>
</dbReference>
<feature type="transmembrane region" description="Helical" evidence="3">
    <location>
        <begin position="121"/>
        <end position="140"/>
    </location>
</feature>
<feature type="domain" description="EamA" evidence="4">
    <location>
        <begin position="151"/>
        <end position="283"/>
    </location>
</feature>
<dbReference type="InterPro" id="IPR037185">
    <property type="entry name" value="EmrE-like"/>
</dbReference>
<feature type="transmembrane region" description="Helical" evidence="3">
    <location>
        <begin position="90"/>
        <end position="109"/>
    </location>
</feature>
<keyword evidence="3" id="KW-0812">Transmembrane</keyword>
<dbReference type="Proteomes" id="UP000092578">
    <property type="component" value="Unassembled WGS sequence"/>
</dbReference>
<comment type="caution">
    <text evidence="5">The sequence shown here is derived from an EMBL/GenBank/DDBJ whole genome shotgun (WGS) entry which is preliminary data.</text>
</comment>
<evidence type="ECO:0000256" key="2">
    <source>
        <dbReference type="ARBA" id="ARBA00007362"/>
    </source>
</evidence>
<evidence type="ECO:0000256" key="3">
    <source>
        <dbReference type="SAM" id="Phobius"/>
    </source>
</evidence>
<keyword evidence="3" id="KW-1133">Transmembrane helix</keyword>
<sequence>MNQLRYSLFILAGACSYGFQASVVKLATNAGYQAGQMTGSQYVFGLLLMLIPFIITKRIKLQFKQIASLLGLGVLLSLTGVFYATSIQELSASIAIVLLFQFTWMGIFIESLYLRAFPSAVKIVSAVVLWAGTLLAAGISSEGLNLLSDLKGLISGLLAALMFALFIFFSGKTGTEVPAIQKSFIISLGGLLTALLFVSPAFIVDGTMTGGLWKYGLLVGLLGVLVPVILFALGTPHVDSGVATILGAAELPAAMLGAMLIAGEHLTAEQVSGIMIILIGIAIPQWPRGGRIKPKHLYSS</sequence>
<keyword evidence="3" id="KW-0472">Membrane</keyword>
<feature type="transmembrane region" description="Helical" evidence="3">
    <location>
        <begin position="152"/>
        <end position="171"/>
    </location>
</feature>
<feature type="domain" description="EamA" evidence="4">
    <location>
        <begin position="7"/>
        <end position="136"/>
    </location>
</feature>